<dbReference type="VEuPathDB" id="FungiDB:MYCFIDRAFT_205288"/>
<reference evidence="2 3" key="1">
    <citation type="journal article" date="2012" name="PLoS Pathog.">
        <title>Diverse lifestyles and strategies of plant pathogenesis encoded in the genomes of eighteen Dothideomycetes fungi.</title>
        <authorList>
            <person name="Ohm R.A."/>
            <person name="Feau N."/>
            <person name="Henrissat B."/>
            <person name="Schoch C.L."/>
            <person name="Horwitz B.A."/>
            <person name="Barry K.W."/>
            <person name="Condon B.J."/>
            <person name="Copeland A.C."/>
            <person name="Dhillon B."/>
            <person name="Glaser F."/>
            <person name="Hesse C.N."/>
            <person name="Kosti I."/>
            <person name="LaButti K."/>
            <person name="Lindquist E.A."/>
            <person name="Lucas S."/>
            <person name="Salamov A.A."/>
            <person name="Bradshaw R.E."/>
            <person name="Ciuffetti L."/>
            <person name="Hamelin R.C."/>
            <person name="Kema G.H.J."/>
            <person name="Lawrence C."/>
            <person name="Scott J.A."/>
            <person name="Spatafora J.W."/>
            <person name="Turgeon B.G."/>
            <person name="de Wit P.J.G.M."/>
            <person name="Zhong S."/>
            <person name="Goodwin S.B."/>
            <person name="Grigoriev I.V."/>
        </authorList>
    </citation>
    <scope>NUCLEOTIDE SEQUENCE [LARGE SCALE GENOMIC DNA]</scope>
    <source>
        <strain evidence="2 3">CIRAD86</strain>
    </source>
</reference>
<feature type="region of interest" description="Disordered" evidence="1">
    <location>
        <begin position="1"/>
        <end position="23"/>
    </location>
</feature>
<dbReference type="EMBL" id="KB446564">
    <property type="protein sequence ID" value="EME77769.1"/>
    <property type="molecule type" value="Genomic_DNA"/>
</dbReference>
<keyword evidence="3" id="KW-1185">Reference proteome</keyword>
<evidence type="ECO:0000313" key="3">
    <source>
        <dbReference type="Proteomes" id="UP000016932"/>
    </source>
</evidence>
<gene>
    <name evidence="2" type="ORF">MYCFIDRAFT_205288</name>
</gene>
<name>M2ZF90_PSEFD</name>
<organism evidence="2 3">
    <name type="scientific">Pseudocercospora fijiensis (strain CIRAD86)</name>
    <name type="common">Black leaf streak disease fungus</name>
    <name type="synonym">Mycosphaerella fijiensis</name>
    <dbReference type="NCBI Taxonomy" id="383855"/>
    <lineage>
        <taxon>Eukaryota</taxon>
        <taxon>Fungi</taxon>
        <taxon>Dikarya</taxon>
        <taxon>Ascomycota</taxon>
        <taxon>Pezizomycotina</taxon>
        <taxon>Dothideomycetes</taxon>
        <taxon>Dothideomycetidae</taxon>
        <taxon>Mycosphaerellales</taxon>
        <taxon>Mycosphaerellaceae</taxon>
        <taxon>Pseudocercospora</taxon>
    </lineage>
</organism>
<dbReference type="Proteomes" id="UP000016932">
    <property type="component" value="Unassembled WGS sequence"/>
</dbReference>
<protein>
    <submittedName>
        <fullName evidence="2">Uncharacterized protein</fullName>
    </submittedName>
</protein>
<sequence>MKHTGICASDASGHSNAAGDLPKPCAYWSDGVDGDTRATTIAKASANVRFKNYTPEHMASRGEPRQKPE</sequence>
<evidence type="ECO:0000313" key="2">
    <source>
        <dbReference type="EMBL" id="EME77769.1"/>
    </source>
</evidence>
<dbReference type="KEGG" id="pfj:MYCFIDRAFT_205288"/>
<dbReference type="OrthoDB" id="10463350at2759"/>
<dbReference type="AlphaFoldDB" id="M2ZF90"/>
<dbReference type="HOGENOM" id="CLU_2777016_0_0_1"/>
<evidence type="ECO:0000256" key="1">
    <source>
        <dbReference type="SAM" id="MobiDB-lite"/>
    </source>
</evidence>
<dbReference type="RefSeq" id="XP_007931546.1">
    <property type="nucleotide sequence ID" value="XM_007933355.1"/>
</dbReference>
<accession>M2ZF90</accession>
<proteinExistence type="predicted"/>
<dbReference type="GeneID" id="19336378"/>